<accession>A0A9Q0KRR0</accession>
<name>A0A9Q0KRR0_9MAGN</name>
<keyword evidence="2" id="KW-1185">Reference proteome</keyword>
<sequence length="103" mass="10721">MVVLANGDERGRISNLVTVVCALSACGHLGMLQLDEGNPAKVTFVMHILSIGTFSILSETGAVLVSTLTTCDVGCSKVALDISTSPSALHWIAFKVCDAAGNW</sequence>
<dbReference type="AlphaFoldDB" id="A0A9Q0KRR0"/>
<dbReference type="Proteomes" id="UP001141806">
    <property type="component" value="Unassembled WGS sequence"/>
</dbReference>
<dbReference type="EMBL" id="JAMYWD010000003">
    <property type="protein sequence ID" value="KAJ4975455.1"/>
    <property type="molecule type" value="Genomic_DNA"/>
</dbReference>
<evidence type="ECO:0000313" key="1">
    <source>
        <dbReference type="EMBL" id="KAJ4975455.1"/>
    </source>
</evidence>
<organism evidence="1 2">
    <name type="scientific">Protea cynaroides</name>
    <dbReference type="NCBI Taxonomy" id="273540"/>
    <lineage>
        <taxon>Eukaryota</taxon>
        <taxon>Viridiplantae</taxon>
        <taxon>Streptophyta</taxon>
        <taxon>Embryophyta</taxon>
        <taxon>Tracheophyta</taxon>
        <taxon>Spermatophyta</taxon>
        <taxon>Magnoliopsida</taxon>
        <taxon>Proteales</taxon>
        <taxon>Proteaceae</taxon>
        <taxon>Protea</taxon>
    </lineage>
</organism>
<reference evidence="1" key="1">
    <citation type="journal article" date="2023" name="Plant J.">
        <title>The genome of the king protea, Protea cynaroides.</title>
        <authorList>
            <person name="Chang J."/>
            <person name="Duong T.A."/>
            <person name="Schoeman C."/>
            <person name="Ma X."/>
            <person name="Roodt D."/>
            <person name="Barker N."/>
            <person name="Li Z."/>
            <person name="Van de Peer Y."/>
            <person name="Mizrachi E."/>
        </authorList>
    </citation>
    <scope>NUCLEOTIDE SEQUENCE</scope>
    <source>
        <tissue evidence="1">Young leaves</tissue>
    </source>
</reference>
<protein>
    <submittedName>
        <fullName evidence="1">Uncharacterized protein</fullName>
    </submittedName>
</protein>
<gene>
    <name evidence="1" type="ORF">NE237_000561</name>
</gene>
<evidence type="ECO:0000313" key="2">
    <source>
        <dbReference type="Proteomes" id="UP001141806"/>
    </source>
</evidence>
<proteinExistence type="predicted"/>
<comment type="caution">
    <text evidence="1">The sequence shown here is derived from an EMBL/GenBank/DDBJ whole genome shotgun (WGS) entry which is preliminary data.</text>
</comment>